<dbReference type="Pfam" id="PF07980">
    <property type="entry name" value="SusD_RagB"/>
    <property type="match status" value="1"/>
</dbReference>
<dbReference type="Pfam" id="PF14322">
    <property type="entry name" value="SusD-like_3"/>
    <property type="match status" value="1"/>
</dbReference>
<evidence type="ECO:0000256" key="4">
    <source>
        <dbReference type="ARBA" id="ARBA00023136"/>
    </source>
</evidence>
<dbReference type="EMBL" id="JACNYL010000005">
    <property type="protein sequence ID" value="MBD1423589.1"/>
    <property type="molecule type" value="Genomic_DNA"/>
</dbReference>
<evidence type="ECO:0000259" key="7">
    <source>
        <dbReference type="Pfam" id="PF14322"/>
    </source>
</evidence>
<dbReference type="PROSITE" id="PS51257">
    <property type="entry name" value="PROKAR_LIPOPROTEIN"/>
    <property type="match status" value="1"/>
</dbReference>
<comment type="subcellular location">
    <subcellularLocation>
        <location evidence="1">Cell outer membrane</location>
    </subcellularLocation>
</comment>
<name>A0ABR7XX11_9SPHI</name>
<protein>
    <submittedName>
        <fullName evidence="8">RagB/SusD family nutrient uptake outer membrane protein</fullName>
    </submittedName>
</protein>
<dbReference type="InterPro" id="IPR033985">
    <property type="entry name" value="SusD-like_N"/>
</dbReference>
<accession>A0ABR7XX11</accession>
<evidence type="ECO:0000259" key="6">
    <source>
        <dbReference type="Pfam" id="PF07980"/>
    </source>
</evidence>
<evidence type="ECO:0000313" key="9">
    <source>
        <dbReference type="Proteomes" id="UP000651112"/>
    </source>
</evidence>
<organism evidence="8 9">
    <name type="scientific">Sphingobacterium chuzhouense</name>
    <dbReference type="NCBI Taxonomy" id="1742264"/>
    <lineage>
        <taxon>Bacteria</taxon>
        <taxon>Pseudomonadati</taxon>
        <taxon>Bacteroidota</taxon>
        <taxon>Sphingobacteriia</taxon>
        <taxon>Sphingobacteriales</taxon>
        <taxon>Sphingobacteriaceae</taxon>
        <taxon>Sphingobacterium</taxon>
    </lineage>
</organism>
<sequence>MKLYNIIYLVLLLSLVACNIDKKPYDSLTPDDLNASPASLESATLGNYARLKTMTLGWHRVQEFPGDNVSLSGVTSSHLIYLYNYQRIPTNSFANSFWQNSYKVIVAGNKIIESVEEGQSEEIDQLIGENYYLRAMLHFTLCNIFGKPYTHGTDNLGVPIKVDADPQNHPTRATVAEVYRQVIADLEKAEQLMTIYKSNVYASKEAVWALLSRVYLYMDNLEKTIEYADKVIESPRFSLLPTSQLGDYPTIKPESNPETILALKFIPNQDLLSNGWSNIGSIYSTIDGVGYGEMYASRSYLELVRRYPQDQRNLFIQPAYLNNNRLYAVYVNNASEYVKVAVQASGDTYRYTDSQGNTHLLEREMTSSGYPAYFIRLSANDRRKVFVESEIDERNGYPKYFIVKCSRQEGQAQLWSPIISRLAEIYLNRAEAYAKLNRNQEALDDLNFIRSRAGIPATGLYDMNNLPEGQTLLEVILDERRLELAWEGHRKLDVFRNKLDMDRNYPGIHLVGNDVISDISWQDNHIVEYIPESQILVHEGLQQNP</sequence>
<dbReference type="Gene3D" id="1.25.40.390">
    <property type="match status" value="2"/>
</dbReference>
<keyword evidence="5" id="KW-0998">Cell outer membrane</keyword>
<keyword evidence="9" id="KW-1185">Reference proteome</keyword>
<comment type="similarity">
    <text evidence="2">Belongs to the SusD family.</text>
</comment>
<comment type="caution">
    <text evidence="8">The sequence shown here is derived from an EMBL/GenBank/DDBJ whole genome shotgun (WGS) entry which is preliminary data.</text>
</comment>
<proteinExistence type="inferred from homology"/>
<evidence type="ECO:0000313" key="8">
    <source>
        <dbReference type="EMBL" id="MBD1423589.1"/>
    </source>
</evidence>
<evidence type="ECO:0000256" key="3">
    <source>
        <dbReference type="ARBA" id="ARBA00022729"/>
    </source>
</evidence>
<dbReference type="InterPro" id="IPR011990">
    <property type="entry name" value="TPR-like_helical_dom_sf"/>
</dbReference>
<keyword evidence="4" id="KW-0472">Membrane</keyword>
<evidence type="ECO:0000256" key="2">
    <source>
        <dbReference type="ARBA" id="ARBA00006275"/>
    </source>
</evidence>
<evidence type="ECO:0000256" key="1">
    <source>
        <dbReference type="ARBA" id="ARBA00004442"/>
    </source>
</evidence>
<gene>
    <name evidence="8" type="ORF">H8B21_18670</name>
</gene>
<dbReference type="InterPro" id="IPR012944">
    <property type="entry name" value="SusD_RagB_dom"/>
</dbReference>
<dbReference type="Proteomes" id="UP000651112">
    <property type="component" value="Unassembled WGS sequence"/>
</dbReference>
<feature type="domain" description="RagB/SusD" evidence="6">
    <location>
        <begin position="404"/>
        <end position="545"/>
    </location>
</feature>
<dbReference type="RefSeq" id="WP_190315360.1">
    <property type="nucleotide sequence ID" value="NZ_JACNYL010000005.1"/>
</dbReference>
<feature type="domain" description="SusD-like N-terminal" evidence="7">
    <location>
        <begin position="21"/>
        <end position="216"/>
    </location>
</feature>
<evidence type="ECO:0000256" key="5">
    <source>
        <dbReference type="ARBA" id="ARBA00023237"/>
    </source>
</evidence>
<reference evidence="8 9" key="1">
    <citation type="submission" date="2020-08" db="EMBL/GenBank/DDBJ databases">
        <title>Sphingobacterium sp. DN00404 isolated from aquaculture water.</title>
        <authorList>
            <person name="Zhang M."/>
        </authorList>
    </citation>
    <scope>NUCLEOTIDE SEQUENCE [LARGE SCALE GENOMIC DNA]</scope>
    <source>
        <strain evidence="8 9">KCTC 42746</strain>
    </source>
</reference>
<dbReference type="SUPFAM" id="SSF48452">
    <property type="entry name" value="TPR-like"/>
    <property type="match status" value="1"/>
</dbReference>
<keyword evidence="3" id="KW-0732">Signal</keyword>